<organism evidence="8 9">
    <name type="scientific">Polarella glacialis</name>
    <name type="common">Dinoflagellate</name>
    <dbReference type="NCBI Taxonomy" id="89957"/>
    <lineage>
        <taxon>Eukaryota</taxon>
        <taxon>Sar</taxon>
        <taxon>Alveolata</taxon>
        <taxon>Dinophyceae</taxon>
        <taxon>Suessiales</taxon>
        <taxon>Suessiaceae</taxon>
        <taxon>Polarella</taxon>
    </lineage>
</organism>
<evidence type="ECO:0000256" key="5">
    <source>
        <dbReference type="RuleBase" id="RU003465"/>
    </source>
</evidence>
<dbReference type="InterPro" id="IPR000222">
    <property type="entry name" value="PP2C_BS"/>
</dbReference>
<keyword evidence="9" id="KW-1185">Reference proteome</keyword>
<dbReference type="InterPro" id="IPR036457">
    <property type="entry name" value="PPM-type-like_dom_sf"/>
</dbReference>
<dbReference type="InterPro" id="IPR001932">
    <property type="entry name" value="PPM-type_phosphatase-like_dom"/>
</dbReference>
<feature type="compositionally biased region" description="Polar residues" evidence="6">
    <location>
        <begin position="228"/>
        <end position="239"/>
    </location>
</feature>
<dbReference type="Pfam" id="PF00481">
    <property type="entry name" value="PP2C"/>
    <property type="match status" value="1"/>
</dbReference>
<keyword evidence="4 5" id="KW-0904">Protein phosphatase</keyword>
<comment type="similarity">
    <text evidence="5">Belongs to the PP2C family.</text>
</comment>
<keyword evidence="3 5" id="KW-0378">Hydrolase</keyword>
<dbReference type="PROSITE" id="PS51746">
    <property type="entry name" value="PPM_2"/>
    <property type="match status" value="1"/>
</dbReference>
<proteinExistence type="inferred from homology"/>
<evidence type="ECO:0000256" key="4">
    <source>
        <dbReference type="ARBA" id="ARBA00022912"/>
    </source>
</evidence>
<feature type="region of interest" description="Disordered" evidence="6">
    <location>
        <begin position="1"/>
        <end position="63"/>
    </location>
</feature>
<dbReference type="PANTHER" id="PTHR47992">
    <property type="entry name" value="PROTEIN PHOSPHATASE"/>
    <property type="match status" value="1"/>
</dbReference>
<feature type="compositionally biased region" description="Basic and acidic residues" evidence="6">
    <location>
        <begin position="104"/>
        <end position="113"/>
    </location>
</feature>
<evidence type="ECO:0000313" key="9">
    <source>
        <dbReference type="Proteomes" id="UP000654075"/>
    </source>
</evidence>
<dbReference type="GO" id="GO:0004722">
    <property type="term" value="F:protein serine/threonine phosphatase activity"/>
    <property type="evidence" value="ECO:0007669"/>
    <property type="project" value="InterPro"/>
</dbReference>
<evidence type="ECO:0000256" key="3">
    <source>
        <dbReference type="ARBA" id="ARBA00022801"/>
    </source>
</evidence>
<dbReference type="SMART" id="SM00332">
    <property type="entry name" value="PP2Cc"/>
    <property type="match status" value="1"/>
</dbReference>
<dbReference type="SUPFAM" id="SSF81606">
    <property type="entry name" value="PP2C-like"/>
    <property type="match status" value="1"/>
</dbReference>
<dbReference type="CDD" id="cd00143">
    <property type="entry name" value="PP2Cc"/>
    <property type="match status" value="1"/>
</dbReference>
<dbReference type="Proteomes" id="UP000654075">
    <property type="component" value="Unassembled WGS sequence"/>
</dbReference>
<evidence type="ECO:0000256" key="2">
    <source>
        <dbReference type="ARBA" id="ARBA00022723"/>
    </source>
</evidence>
<evidence type="ECO:0000256" key="6">
    <source>
        <dbReference type="SAM" id="MobiDB-lite"/>
    </source>
</evidence>
<feature type="compositionally biased region" description="Low complexity" evidence="6">
    <location>
        <begin position="40"/>
        <end position="50"/>
    </location>
</feature>
<name>A0A813DD26_POLGL</name>
<comment type="caution">
    <text evidence="8">The sequence shown here is derived from an EMBL/GenBank/DDBJ whole genome shotgun (WGS) entry which is preliminary data.</text>
</comment>
<protein>
    <recommendedName>
        <fullName evidence="7">PPM-type phosphatase domain-containing protein</fullName>
    </recommendedName>
</protein>
<reference evidence="8" key="1">
    <citation type="submission" date="2021-02" db="EMBL/GenBank/DDBJ databases">
        <authorList>
            <person name="Dougan E. K."/>
            <person name="Rhodes N."/>
            <person name="Thang M."/>
            <person name="Chan C."/>
        </authorList>
    </citation>
    <scope>NUCLEOTIDE SEQUENCE</scope>
</reference>
<accession>A0A813DD26</accession>
<gene>
    <name evidence="8" type="ORF">PGLA1383_LOCUS2785</name>
</gene>
<keyword evidence="2" id="KW-0479">Metal-binding</keyword>
<dbReference type="GO" id="GO:0046872">
    <property type="term" value="F:metal ion binding"/>
    <property type="evidence" value="ECO:0007669"/>
    <property type="project" value="UniProtKB-KW"/>
</dbReference>
<dbReference type="Gene3D" id="3.60.40.10">
    <property type="entry name" value="PPM-type phosphatase domain"/>
    <property type="match status" value="1"/>
</dbReference>
<dbReference type="GO" id="GO:0016020">
    <property type="term" value="C:membrane"/>
    <property type="evidence" value="ECO:0007669"/>
    <property type="project" value="UniProtKB-SubCell"/>
</dbReference>
<sequence>MALTMQRGRNHGFLATGALHDGPPAGQRVMRANLLPNGMGQQQPPASPAGAGKGPIVAAGNRGRSPLDLAQARDAIAGRGPCPDAFELLQAIRSQSHVQPPWARDPEPVRRSSEGGPNAVGHQRAPSRGTPTGQQRRPRNSLGEQEVASAYAGELAQKELVSAQHLLRSLPPPPTLPGAIRGHPRQRGPPQEISKLHQAGAERDAQPQLQGQQMAARPGRNSSKTDRNQGPGTPVQRANSNKQIALVCKVAQEANSAFRAHMEDVAVVLDPFLLSDIDSDYWSYFAVYDGHGGSQAVDYCESKLHGVILDELRAALGPNGGISDDGVAEVMSRSFHRIDDQLKLLGTWRCGCTATVVLAHKTAGGLRLHLANVGDSRCIAIDGNHGEWRLSRDHRPNDPLEIQRIESEGGFVSRGRVSGQLGVSRALGDHGLKNAGCSWRPFVFARDASNDVALVIGSDGIWDAIGDADVRVVVDRSMAEHAQDKSAEMVVRAALRAGSTDNITCLVAFFGRNMVSQKSQVGRPRTGGA</sequence>
<evidence type="ECO:0000313" key="8">
    <source>
        <dbReference type="EMBL" id="CAE8583835.1"/>
    </source>
</evidence>
<dbReference type="OrthoDB" id="10264738at2759"/>
<dbReference type="PROSITE" id="PS01032">
    <property type="entry name" value="PPM_1"/>
    <property type="match status" value="1"/>
</dbReference>
<feature type="region of interest" description="Disordered" evidence="6">
    <location>
        <begin position="95"/>
        <end position="145"/>
    </location>
</feature>
<dbReference type="InterPro" id="IPR015655">
    <property type="entry name" value="PP2C"/>
</dbReference>
<comment type="subcellular location">
    <subcellularLocation>
        <location evidence="1">Membrane</location>
        <topology evidence="1">Peripheral membrane protein</topology>
    </subcellularLocation>
</comment>
<feature type="domain" description="PPM-type phosphatase" evidence="7">
    <location>
        <begin position="249"/>
        <end position="510"/>
    </location>
</feature>
<dbReference type="EMBL" id="CAJNNV010000901">
    <property type="protein sequence ID" value="CAE8583835.1"/>
    <property type="molecule type" value="Genomic_DNA"/>
</dbReference>
<dbReference type="AlphaFoldDB" id="A0A813DD26"/>
<evidence type="ECO:0000259" key="7">
    <source>
        <dbReference type="PROSITE" id="PS51746"/>
    </source>
</evidence>
<evidence type="ECO:0000256" key="1">
    <source>
        <dbReference type="ARBA" id="ARBA00004170"/>
    </source>
</evidence>
<feature type="region of interest" description="Disordered" evidence="6">
    <location>
        <begin position="168"/>
        <end position="239"/>
    </location>
</feature>